<evidence type="ECO:0000256" key="1">
    <source>
        <dbReference type="SAM" id="MobiDB-lite"/>
    </source>
</evidence>
<feature type="compositionally biased region" description="Low complexity" evidence="1">
    <location>
        <begin position="169"/>
        <end position="201"/>
    </location>
</feature>
<dbReference type="AlphaFoldDB" id="A0A1E3H125"/>
<comment type="caution">
    <text evidence="2">The sequence shown here is derived from an EMBL/GenBank/DDBJ whole genome shotgun (WGS) entry which is preliminary data.</text>
</comment>
<feature type="region of interest" description="Disordered" evidence="1">
    <location>
        <begin position="1"/>
        <end position="243"/>
    </location>
</feature>
<feature type="compositionally biased region" description="Low complexity" evidence="1">
    <location>
        <begin position="63"/>
        <end position="79"/>
    </location>
</feature>
<evidence type="ECO:0000313" key="3">
    <source>
        <dbReference type="Proteomes" id="UP000094622"/>
    </source>
</evidence>
<sequence>MPKPRRTVSSSAASGTVPRSHTTRRRRAARGASRWTRVARPGIRASRTAVRPASAASTVMPITRPGRAPSSPSATRAAAIGPSQRGATASSRSSIAGDSRPTPSRAARAAFRRSASTRPRPATMSSGARPVSVARRWRKARTSASSPASPSSRITLLPDGPAREGGDTAGSVAVSVARVAGSASDAGSSDAGTRAPNRSGLPVPPPSGGPHIRVPRCPAEMPGRPRKTGCGGHDQPTDAGPPASRCDFHVACSGPDPKYRSAAAICPAPAATGVPA</sequence>
<feature type="compositionally biased region" description="Polar residues" evidence="1">
    <location>
        <begin position="85"/>
        <end position="96"/>
    </location>
</feature>
<reference evidence="2 3" key="1">
    <citation type="submission" date="2016-07" db="EMBL/GenBank/DDBJ databases">
        <title>Draft Genome Sequence of Methylobrevis pamukkalensis PK2.</title>
        <authorList>
            <person name="Vasilenko O.V."/>
            <person name="Doronina N.V."/>
            <person name="Shmareva M.N."/>
            <person name="Tarlachkov S.V."/>
            <person name="Mustakhimov I."/>
            <person name="Trotsenko Y.A."/>
        </authorList>
    </citation>
    <scope>NUCLEOTIDE SEQUENCE [LARGE SCALE GENOMIC DNA]</scope>
    <source>
        <strain evidence="2 3">PK2</strain>
    </source>
</reference>
<keyword evidence="3" id="KW-1185">Reference proteome</keyword>
<feature type="compositionally biased region" description="Low complexity" evidence="1">
    <location>
        <begin position="99"/>
        <end position="123"/>
    </location>
</feature>
<accession>A0A1E3H125</accession>
<proteinExistence type="predicted"/>
<organism evidence="2 3">
    <name type="scientific">Methylobrevis pamukkalensis</name>
    <dbReference type="NCBI Taxonomy" id="1439726"/>
    <lineage>
        <taxon>Bacteria</taxon>
        <taxon>Pseudomonadati</taxon>
        <taxon>Pseudomonadota</taxon>
        <taxon>Alphaproteobacteria</taxon>
        <taxon>Hyphomicrobiales</taxon>
        <taxon>Pleomorphomonadaceae</taxon>
        <taxon>Methylobrevis</taxon>
    </lineage>
</organism>
<feature type="compositionally biased region" description="Low complexity" evidence="1">
    <location>
        <begin position="143"/>
        <end position="152"/>
    </location>
</feature>
<dbReference type="EMBL" id="MCRJ01000072">
    <property type="protein sequence ID" value="ODN69835.1"/>
    <property type="molecule type" value="Genomic_DNA"/>
</dbReference>
<name>A0A1E3H125_9HYPH</name>
<evidence type="ECO:0000313" key="2">
    <source>
        <dbReference type="EMBL" id="ODN69835.1"/>
    </source>
</evidence>
<gene>
    <name evidence="2" type="ORF">A6302_02875</name>
</gene>
<protein>
    <submittedName>
        <fullName evidence="2">Uncharacterized protein</fullName>
    </submittedName>
</protein>
<dbReference type="Proteomes" id="UP000094622">
    <property type="component" value="Unassembled WGS sequence"/>
</dbReference>